<evidence type="ECO:0000256" key="1">
    <source>
        <dbReference type="ARBA" id="ARBA00006820"/>
    </source>
</evidence>
<comment type="similarity">
    <text evidence="1">Belongs to the tubulin--tyrosine ligase family.</text>
</comment>
<evidence type="ECO:0000256" key="2">
    <source>
        <dbReference type="ARBA" id="ARBA00022598"/>
    </source>
</evidence>
<organism evidence="5 6">
    <name type="scientific">Parascaris equorum</name>
    <name type="common">Equine roundworm</name>
    <dbReference type="NCBI Taxonomy" id="6256"/>
    <lineage>
        <taxon>Eukaryota</taxon>
        <taxon>Metazoa</taxon>
        <taxon>Ecdysozoa</taxon>
        <taxon>Nematoda</taxon>
        <taxon>Chromadorea</taxon>
        <taxon>Rhabditida</taxon>
        <taxon>Spirurina</taxon>
        <taxon>Ascaridomorpha</taxon>
        <taxon>Ascaridoidea</taxon>
        <taxon>Ascarididae</taxon>
        <taxon>Parascaris</taxon>
    </lineage>
</organism>
<reference evidence="6" key="1">
    <citation type="submission" date="2022-11" db="UniProtKB">
        <authorList>
            <consortium name="WormBaseParasite"/>
        </authorList>
    </citation>
    <scope>IDENTIFICATION</scope>
</reference>
<keyword evidence="4" id="KW-0067">ATP-binding</keyword>
<dbReference type="WBParaSite" id="PEQ_0000324501-mRNA-1">
    <property type="protein sequence ID" value="PEQ_0000324501-mRNA-1"/>
    <property type="gene ID" value="PEQ_0000324501"/>
</dbReference>
<dbReference type="GO" id="GO:0015631">
    <property type="term" value="F:tubulin binding"/>
    <property type="evidence" value="ECO:0007669"/>
    <property type="project" value="TreeGrafter"/>
</dbReference>
<keyword evidence="5" id="KW-1185">Reference proteome</keyword>
<dbReference type="PANTHER" id="PTHR12241:SF154">
    <property type="entry name" value="TUBULIN POLYGLUTAMYLASE TTLL11"/>
    <property type="match status" value="1"/>
</dbReference>
<accession>A0A914RMY3</accession>
<dbReference type="PANTHER" id="PTHR12241">
    <property type="entry name" value="TUBULIN POLYGLUTAMYLASE"/>
    <property type="match status" value="1"/>
</dbReference>
<evidence type="ECO:0000256" key="3">
    <source>
        <dbReference type="ARBA" id="ARBA00022741"/>
    </source>
</evidence>
<evidence type="ECO:0000313" key="5">
    <source>
        <dbReference type="Proteomes" id="UP000887564"/>
    </source>
</evidence>
<keyword evidence="3" id="KW-0547">Nucleotide-binding</keyword>
<protein>
    <submittedName>
        <fullName evidence="6">Tubulin--tyrosine ligase-like protein 9</fullName>
    </submittedName>
</protein>
<dbReference type="GO" id="GO:0000226">
    <property type="term" value="P:microtubule cytoskeleton organization"/>
    <property type="evidence" value="ECO:0007669"/>
    <property type="project" value="TreeGrafter"/>
</dbReference>
<keyword evidence="2" id="KW-0436">Ligase</keyword>
<evidence type="ECO:0000256" key="4">
    <source>
        <dbReference type="ARBA" id="ARBA00022840"/>
    </source>
</evidence>
<dbReference type="GO" id="GO:0019098">
    <property type="term" value="P:reproductive behavior"/>
    <property type="evidence" value="ECO:0007669"/>
    <property type="project" value="UniProtKB-ARBA"/>
</dbReference>
<dbReference type="InterPro" id="IPR004344">
    <property type="entry name" value="TTL/TTLL_fam"/>
</dbReference>
<dbReference type="Pfam" id="PF03133">
    <property type="entry name" value="TTL"/>
    <property type="match status" value="1"/>
</dbReference>
<dbReference type="Proteomes" id="UP000887564">
    <property type="component" value="Unplaced"/>
</dbReference>
<dbReference type="PROSITE" id="PS51221">
    <property type="entry name" value="TTL"/>
    <property type="match status" value="1"/>
</dbReference>
<dbReference type="GO" id="GO:0036064">
    <property type="term" value="C:ciliary basal body"/>
    <property type="evidence" value="ECO:0007669"/>
    <property type="project" value="TreeGrafter"/>
</dbReference>
<sequence length="98" mass="11202">MLSYEHYFYDVPGPQCFQIMGFDILITKELKPILLEVNSAPSLTIDHTLPMPNEEEIENVEPPRIRSVVDEVHLCPLSNEIIFLSHALLNKLSLKSII</sequence>
<dbReference type="GO" id="GO:0070740">
    <property type="term" value="F:tubulin-glutamic acid ligase activity"/>
    <property type="evidence" value="ECO:0007669"/>
    <property type="project" value="TreeGrafter"/>
</dbReference>
<dbReference type="GO" id="GO:0005524">
    <property type="term" value="F:ATP binding"/>
    <property type="evidence" value="ECO:0007669"/>
    <property type="project" value="UniProtKB-KW"/>
</dbReference>
<dbReference type="AlphaFoldDB" id="A0A914RMY3"/>
<name>A0A914RMY3_PAREQ</name>
<dbReference type="Gene3D" id="3.30.470.20">
    <property type="entry name" value="ATP-grasp fold, B domain"/>
    <property type="match status" value="1"/>
</dbReference>
<evidence type="ECO:0000313" key="6">
    <source>
        <dbReference type="WBParaSite" id="PEQ_0000324501-mRNA-1"/>
    </source>
</evidence>
<proteinExistence type="inferred from homology"/>